<evidence type="ECO:0000313" key="1">
    <source>
        <dbReference type="EMBL" id="RIY07821.1"/>
    </source>
</evidence>
<dbReference type="AlphaFoldDB" id="A0A418QRU6"/>
<dbReference type="RefSeq" id="WP_119656759.1">
    <property type="nucleotide sequence ID" value="NZ_JBHUOI010000015.1"/>
</dbReference>
<reference evidence="1 2" key="1">
    <citation type="submission" date="2019-01" db="EMBL/GenBank/DDBJ databases">
        <title>Hymenobacter humicola sp. nov., isolated from soils in Antarctica.</title>
        <authorList>
            <person name="Sedlacek I."/>
            <person name="Holochova P."/>
            <person name="Kralova S."/>
            <person name="Pantucek R."/>
            <person name="Stankova E."/>
            <person name="Vrbovska V."/>
            <person name="Kristofova L."/>
            <person name="Svec P."/>
            <person name="Busse H.-J."/>
        </authorList>
    </citation>
    <scope>NUCLEOTIDE SEQUENCE [LARGE SCALE GENOMIC DNA]</scope>
    <source>
        <strain evidence="1 2">CCM 8852</strain>
    </source>
</reference>
<name>A0A418QRU6_9BACT</name>
<sequence length="138" mass="15263">MKNIVLDLAKGEVWLEVRVTPATTDKDPRPCHWVFNMDLTATRNVTKDIPPIQDGPAQRPLAAPGALIGSTAAWNLLINNLDKNPHTYDAVVRIYQVAPGGQETDVYVFKKKVEFDPSTTAEAKPNPRNLSEGLKFVL</sequence>
<evidence type="ECO:0000313" key="2">
    <source>
        <dbReference type="Proteomes" id="UP000284250"/>
    </source>
</evidence>
<proteinExistence type="predicted"/>
<gene>
    <name evidence="1" type="ORF">D0T11_15710</name>
</gene>
<comment type="caution">
    <text evidence="1">The sequence shown here is derived from an EMBL/GenBank/DDBJ whole genome shotgun (WGS) entry which is preliminary data.</text>
</comment>
<dbReference type="EMBL" id="QYCN01000026">
    <property type="protein sequence ID" value="RIY07821.1"/>
    <property type="molecule type" value="Genomic_DNA"/>
</dbReference>
<accession>A0A418QRU6</accession>
<keyword evidence="2" id="KW-1185">Reference proteome</keyword>
<dbReference type="Proteomes" id="UP000284250">
    <property type="component" value="Unassembled WGS sequence"/>
</dbReference>
<organism evidence="1 2">
    <name type="scientific">Hymenobacter rubripertinctus</name>
    <dbReference type="NCBI Taxonomy" id="2029981"/>
    <lineage>
        <taxon>Bacteria</taxon>
        <taxon>Pseudomonadati</taxon>
        <taxon>Bacteroidota</taxon>
        <taxon>Cytophagia</taxon>
        <taxon>Cytophagales</taxon>
        <taxon>Hymenobacteraceae</taxon>
        <taxon>Hymenobacter</taxon>
    </lineage>
</organism>
<protein>
    <submittedName>
        <fullName evidence="1">Uncharacterized protein</fullName>
    </submittedName>
</protein>